<dbReference type="Proteomes" id="UP000799750">
    <property type="component" value="Unassembled WGS sequence"/>
</dbReference>
<protein>
    <submittedName>
        <fullName evidence="1">Uncharacterized protein</fullName>
    </submittedName>
</protein>
<reference evidence="1" key="1">
    <citation type="journal article" date="2020" name="Stud. Mycol.">
        <title>101 Dothideomycetes genomes: a test case for predicting lifestyles and emergence of pathogens.</title>
        <authorList>
            <person name="Haridas S."/>
            <person name="Albert R."/>
            <person name="Binder M."/>
            <person name="Bloem J."/>
            <person name="Labutti K."/>
            <person name="Salamov A."/>
            <person name="Andreopoulos B."/>
            <person name="Baker S."/>
            <person name="Barry K."/>
            <person name="Bills G."/>
            <person name="Bluhm B."/>
            <person name="Cannon C."/>
            <person name="Castanera R."/>
            <person name="Culley D."/>
            <person name="Daum C."/>
            <person name="Ezra D."/>
            <person name="Gonzalez J."/>
            <person name="Henrissat B."/>
            <person name="Kuo A."/>
            <person name="Liang C."/>
            <person name="Lipzen A."/>
            <person name="Lutzoni F."/>
            <person name="Magnuson J."/>
            <person name="Mondo S."/>
            <person name="Nolan M."/>
            <person name="Ohm R."/>
            <person name="Pangilinan J."/>
            <person name="Park H.-J."/>
            <person name="Ramirez L."/>
            <person name="Alfaro M."/>
            <person name="Sun H."/>
            <person name="Tritt A."/>
            <person name="Yoshinaga Y."/>
            <person name="Zwiers L.-H."/>
            <person name="Turgeon B."/>
            <person name="Goodwin S."/>
            <person name="Spatafora J."/>
            <person name="Crous P."/>
            <person name="Grigoriev I."/>
        </authorList>
    </citation>
    <scope>NUCLEOTIDE SEQUENCE</scope>
    <source>
        <strain evidence="1">CBS 269.34</strain>
    </source>
</reference>
<evidence type="ECO:0000313" key="2">
    <source>
        <dbReference type="Proteomes" id="UP000799750"/>
    </source>
</evidence>
<sequence>MLLDQYENYEHLQHEFKDLLAIFEFRNAANRILAQSSDYSDWQAQCMLVAIRQRLTSREDDEAICIGSFLGFNVSVVLEAEPGDRMKALLPLFPTVPPNIMFGIGKRIAEQGFRWAPKTLLYPKGVASNTLDREMQPKYATIKMHKSLYTDAGALERKLEAIQRPDSYLHPEGLGLVTFFPSIQLMGGEELIQHFILRIEPTMDRFSVSFEYGIDAPSPSISFDRLSILHTGEVVDMNSLVGLRGNLLEQTGEQIEDRTAARYIGWVFSTPLAGNEVRDHGTPVVTGIPLEAKWWLVD</sequence>
<dbReference type="EMBL" id="MU004195">
    <property type="protein sequence ID" value="KAF2491482.1"/>
    <property type="molecule type" value="Genomic_DNA"/>
</dbReference>
<name>A0A6A6QGX4_9PEZI</name>
<proteinExistence type="predicted"/>
<organism evidence="1 2">
    <name type="scientific">Lophium mytilinum</name>
    <dbReference type="NCBI Taxonomy" id="390894"/>
    <lineage>
        <taxon>Eukaryota</taxon>
        <taxon>Fungi</taxon>
        <taxon>Dikarya</taxon>
        <taxon>Ascomycota</taxon>
        <taxon>Pezizomycotina</taxon>
        <taxon>Dothideomycetes</taxon>
        <taxon>Pleosporomycetidae</taxon>
        <taxon>Mytilinidiales</taxon>
        <taxon>Mytilinidiaceae</taxon>
        <taxon>Lophium</taxon>
    </lineage>
</organism>
<dbReference type="OrthoDB" id="2426273at2759"/>
<keyword evidence="2" id="KW-1185">Reference proteome</keyword>
<dbReference type="AlphaFoldDB" id="A0A6A6QGX4"/>
<gene>
    <name evidence="1" type="ORF">BU16DRAFT_119715</name>
</gene>
<accession>A0A6A6QGX4</accession>
<evidence type="ECO:0000313" key="1">
    <source>
        <dbReference type="EMBL" id="KAF2491482.1"/>
    </source>
</evidence>